<dbReference type="PANTHER" id="PTHR36932:SF1">
    <property type="entry name" value="CAPSULAR POLYSACCHARIDE BIOSYNTHESIS PROTEIN"/>
    <property type="match status" value="1"/>
</dbReference>
<proteinExistence type="predicted"/>
<protein>
    <submittedName>
        <fullName evidence="1">Uncharacterized protein</fullName>
    </submittedName>
</protein>
<sequence>MTNATAGAPTGDRARRVAGLVRMHAANFPWYAKLLADRGLSDDSPLHELPVINAELLTEHYYTEPHEQFPDADGYLTSGTATGRRKRILYGPGDDDAYAAQRATLFADFLAPCVPGAVAVADLGTGHAAALARRIFLSLGFDARDIDFTAPVEEHVKALNEAQPDVLFTMPMILDSLLRADQELDIRPRKVMVVGDVAPAPWRRRVAERLGIGFEDVLDVFGSIEIGAIGYFCAETGLYHFHDHIHPEVLTPEGAEQPADPDAGRSGLLLLTSFTRRYFPALRFATNDEISGLRTITWRGREVFAFDRIDGRAQGETKHGERISSHDLCAAVTEEFPGVPFEVVDDGLLEIRLALPELPAERADALRDRLMTAAPDVAQMVASGLVPPVGVRAVRPEELTPTRAKRLYHVQGA</sequence>
<name>A0ABZ0M3B6_9ACTN</name>
<accession>A0ABZ0M3B6</accession>
<dbReference type="EMBL" id="CP137573">
    <property type="protein sequence ID" value="WOX26000.1"/>
    <property type="molecule type" value="Genomic_DNA"/>
</dbReference>
<dbReference type="PANTHER" id="PTHR36932">
    <property type="entry name" value="CAPSULAR POLYSACCHARIDE BIOSYNTHESIS PROTEIN"/>
    <property type="match status" value="1"/>
</dbReference>
<evidence type="ECO:0000313" key="1">
    <source>
        <dbReference type="EMBL" id="WOX26000.1"/>
    </source>
</evidence>
<organism evidence="1 2">
    <name type="scientific">Streptomyces solicathayae</name>
    <dbReference type="NCBI Taxonomy" id="3081768"/>
    <lineage>
        <taxon>Bacteria</taxon>
        <taxon>Bacillati</taxon>
        <taxon>Actinomycetota</taxon>
        <taxon>Actinomycetes</taxon>
        <taxon>Kitasatosporales</taxon>
        <taxon>Streptomycetaceae</taxon>
        <taxon>Streptomyces</taxon>
    </lineage>
</organism>
<dbReference type="Proteomes" id="UP001301731">
    <property type="component" value="Chromosome"/>
</dbReference>
<keyword evidence="2" id="KW-1185">Reference proteome</keyword>
<dbReference type="InterPro" id="IPR042099">
    <property type="entry name" value="ANL_N_sf"/>
</dbReference>
<evidence type="ECO:0000313" key="2">
    <source>
        <dbReference type="Proteomes" id="UP001301731"/>
    </source>
</evidence>
<gene>
    <name evidence="1" type="ORF">R2D22_33300</name>
</gene>
<dbReference type="SUPFAM" id="SSF56801">
    <property type="entry name" value="Acetyl-CoA synthetase-like"/>
    <property type="match status" value="1"/>
</dbReference>
<reference evidence="1 2" key="1">
    <citation type="submission" date="2023-10" db="EMBL/GenBank/DDBJ databases">
        <title>The genome sequence of Streptomyces sp. HUAS YS2.</title>
        <authorList>
            <person name="Mo P."/>
        </authorList>
    </citation>
    <scope>NUCLEOTIDE SEQUENCE [LARGE SCALE GENOMIC DNA]</scope>
    <source>
        <strain evidence="1 2">HUAS YS2</strain>
    </source>
</reference>
<dbReference type="InterPro" id="IPR053158">
    <property type="entry name" value="CapK_Type1_Caps_Biosynth"/>
</dbReference>
<dbReference type="Gene3D" id="3.40.50.12780">
    <property type="entry name" value="N-terminal domain of ligase-like"/>
    <property type="match status" value="1"/>
</dbReference>
<dbReference type="RefSeq" id="WP_318108847.1">
    <property type="nucleotide sequence ID" value="NZ_CP137573.1"/>
</dbReference>